<dbReference type="GO" id="GO:0005886">
    <property type="term" value="C:plasma membrane"/>
    <property type="evidence" value="ECO:0007669"/>
    <property type="project" value="TreeGrafter"/>
</dbReference>
<evidence type="ECO:0000256" key="6">
    <source>
        <dbReference type="PIRSR" id="PIRSR000138-1"/>
    </source>
</evidence>
<dbReference type="GO" id="GO:0004460">
    <property type="term" value="F:L-lactate dehydrogenase (cytochrome) activity"/>
    <property type="evidence" value="ECO:0007669"/>
    <property type="project" value="UniProtKB-EC"/>
</dbReference>
<feature type="binding site" evidence="7">
    <location>
        <position position="109"/>
    </location>
    <ligand>
        <name>FMN</name>
        <dbReference type="ChEBI" id="CHEBI:58210"/>
    </ligand>
</feature>
<evidence type="ECO:0000256" key="3">
    <source>
        <dbReference type="ARBA" id="ARBA00022643"/>
    </source>
</evidence>
<dbReference type="PIRSF" id="PIRSF000138">
    <property type="entry name" value="Al-hdrx_acd_dh"/>
    <property type="match status" value="1"/>
</dbReference>
<dbReference type="AlphaFoldDB" id="A0A840C012"/>
<evidence type="ECO:0000256" key="1">
    <source>
        <dbReference type="ARBA" id="ARBA00001917"/>
    </source>
</evidence>
<feature type="binding site" evidence="7">
    <location>
        <position position="276"/>
    </location>
    <ligand>
        <name>FMN</name>
        <dbReference type="ChEBI" id="CHEBI:58210"/>
    </ligand>
</feature>
<dbReference type="FunFam" id="3.20.20.70:FF:000029">
    <property type="entry name" value="L-lactate dehydrogenase"/>
    <property type="match status" value="1"/>
</dbReference>
<feature type="domain" description="FMN hydroxy acid dehydrogenase" evidence="8">
    <location>
        <begin position="1"/>
        <end position="383"/>
    </location>
</feature>
<dbReference type="EC" id="1.1.99.31" evidence="9"/>
<comment type="caution">
    <text evidence="9">The sequence shown here is derived from an EMBL/GenBank/DDBJ whole genome shotgun (WGS) entry which is preliminary data.</text>
</comment>
<dbReference type="PROSITE" id="PS51349">
    <property type="entry name" value="FMN_HYDROXY_ACID_DH_2"/>
    <property type="match status" value="1"/>
</dbReference>
<dbReference type="RefSeq" id="WP_082312681.1">
    <property type="nucleotide sequence ID" value="NZ_JACIEN010000005.1"/>
</dbReference>
<keyword evidence="3 7" id="KW-0288">FMN</keyword>
<evidence type="ECO:0000313" key="10">
    <source>
        <dbReference type="Proteomes" id="UP000577362"/>
    </source>
</evidence>
<dbReference type="InterPro" id="IPR012133">
    <property type="entry name" value="Alpha-hydoxy_acid_DH_FMN"/>
</dbReference>
<dbReference type="GO" id="GO:0033720">
    <property type="term" value="F:(S)-mandelate dehydrogenase activity"/>
    <property type="evidence" value="ECO:0007669"/>
    <property type="project" value="UniProtKB-EC"/>
</dbReference>
<gene>
    <name evidence="9" type="ORF">GGR16_003962</name>
</gene>
<feature type="binding site" evidence="7">
    <location>
        <position position="254"/>
    </location>
    <ligand>
        <name>FMN</name>
        <dbReference type="ChEBI" id="CHEBI:58210"/>
    </ligand>
</feature>
<dbReference type="InterPro" id="IPR000262">
    <property type="entry name" value="FMN-dep_DH"/>
</dbReference>
<feature type="binding site" evidence="7">
    <location>
        <position position="130"/>
    </location>
    <ligand>
        <name>FMN</name>
        <dbReference type="ChEBI" id="CHEBI:58210"/>
    </ligand>
</feature>
<reference evidence="9 10" key="1">
    <citation type="submission" date="2020-08" db="EMBL/GenBank/DDBJ databases">
        <title>Genomic Encyclopedia of Type Strains, Phase IV (KMG-IV): sequencing the most valuable type-strain genomes for metagenomic binning, comparative biology and taxonomic classification.</title>
        <authorList>
            <person name="Goeker M."/>
        </authorList>
    </citation>
    <scope>NUCLEOTIDE SEQUENCE [LARGE SCALE GENOMIC DNA]</scope>
    <source>
        <strain evidence="9 10">DSM 103737</strain>
    </source>
</reference>
<dbReference type="CDD" id="cd02809">
    <property type="entry name" value="alpha_hydroxyacid_oxid_FMN"/>
    <property type="match status" value="1"/>
</dbReference>
<feature type="binding site" evidence="7">
    <location>
        <position position="158"/>
    </location>
    <ligand>
        <name>FMN</name>
        <dbReference type="ChEBI" id="CHEBI:58210"/>
    </ligand>
</feature>
<evidence type="ECO:0000256" key="2">
    <source>
        <dbReference type="ARBA" id="ARBA00022630"/>
    </source>
</evidence>
<comment type="cofactor">
    <cofactor evidence="1">
        <name>FMN</name>
        <dbReference type="ChEBI" id="CHEBI:58210"/>
    </cofactor>
</comment>
<feature type="binding site" evidence="7">
    <location>
        <begin position="332"/>
        <end position="333"/>
    </location>
    <ligand>
        <name>FMN</name>
        <dbReference type="ChEBI" id="CHEBI:58210"/>
    </ligand>
</feature>
<dbReference type="GO" id="GO:0004459">
    <property type="term" value="F:L-lactate dehydrogenase (NAD+) activity"/>
    <property type="evidence" value="ECO:0007669"/>
    <property type="project" value="TreeGrafter"/>
</dbReference>
<dbReference type="Pfam" id="PF01070">
    <property type="entry name" value="FMN_dh"/>
    <property type="match status" value="1"/>
</dbReference>
<dbReference type="InterPro" id="IPR008259">
    <property type="entry name" value="FMN_hydac_DH_AS"/>
</dbReference>
<protein>
    <submittedName>
        <fullName evidence="9">L-lactate dehydrogenase (Cytochrome)/(S)-mandelate dehydrogenase</fullName>
        <ecNumber evidence="9">1.1.2.3</ecNumber>
        <ecNumber evidence="9">1.1.99.31</ecNumber>
    </submittedName>
</protein>
<feature type="binding site" evidence="7">
    <location>
        <position position="281"/>
    </location>
    <ligand>
        <name>glyoxylate</name>
        <dbReference type="ChEBI" id="CHEBI:36655"/>
    </ligand>
</feature>
<dbReference type="Gene3D" id="3.20.20.70">
    <property type="entry name" value="Aldolase class I"/>
    <property type="match status" value="1"/>
</dbReference>
<feature type="active site" description="Proton acceptor" evidence="6">
    <location>
        <position position="278"/>
    </location>
</feature>
<name>A0A840C012_9HYPH</name>
<dbReference type="GO" id="GO:0010181">
    <property type="term" value="F:FMN binding"/>
    <property type="evidence" value="ECO:0007669"/>
    <property type="project" value="InterPro"/>
</dbReference>
<dbReference type="EMBL" id="JACIEN010000005">
    <property type="protein sequence ID" value="MBB4018915.1"/>
    <property type="molecule type" value="Genomic_DNA"/>
</dbReference>
<evidence type="ECO:0000313" key="9">
    <source>
        <dbReference type="EMBL" id="MBB4018915.1"/>
    </source>
</evidence>
<evidence type="ECO:0000259" key="8">
    <source>
        <dbReference type="PROSITE" id="PS51349"/>
    </source>
</evidence>
<proteinExistence type="inferred from homology"/>
<feature type="binding site" evidence="7">
    <location>
        <position position="132"/>
    </location>
    <ligand>
        <name>glyoxylate</name>
        <dbReference type="ChEBI" id="CHEBI:36655"/>
    </ligand>
</feature>
<dbReference type="InterPro" id="IPR037396">
    <property type="entry name" value="FMN_HAD"/>
</dbReference>
<dbReference type="InterPro" id="IPR013785">
    <property type="entry name" value="Aldolase_TIM"/>
</dbReference>
<sequence length="400" mass="44448">MNLSRAFEIDDLRRMARRHLPRIIFDWIEEGAGDEAALRANLESFGRYRFLPRYMRDVSDRDQATHLFDRTYASPFGLTPTGMQGLIRRNGALMMAKAANAANIPYVLSGLTTTCLETVAAAAPEHFWYQPYPSNDRTIVERLIERASDAGATALVITADLPVEGLRLRSMRNRSSGHPNPWLILEALRHPAWLADYLRKKPKLEDLIPYAPRGATRRDLDAMFGREYAPIRSKQTWSEFERYRKMWPRALILKGIISPDDAIRAVELGADGIIVSNHGGRQLDRAPPPLEVLPFVKAAVGNRAAVMLDGGIRRGSDIVTALCLGASFVFIGRAALYGLATAGTAGVARAIAILQNEIDVVLGQIGCTRIDQLDPHCLWQPDTYRPADKIPPLSSLSLVR</sequence>
<comment type="similarity">
    <text evidence="5">Belongs to the FMN-dependent alpha-hydroxy acid dehydrogenase family.</text>
</comment>
<dbReference type="PROSITE" id="PS00557">
    <property type="entry name" value="FMN_HYDROXY_ACID_DH_1"/>
    <property type="match status" value="1"/>
</dbReference>
<keyword evidence="4 9" id="KW-0560">Oxidoreductase</keyword>
<evidence type="ECO:0000256" key="7">
    <source>
        <dbReference type="PIRSR" id="PIRSR000138-2"/>
    </source>
</evidence>
<evidence type="ECO:0000256" key="5">
    <source>
        <dbReference type="ARBA" id="ARBA00024042"/>
    </source>
</evidence>
<dbReference type="SUPFAM" id="SSF51395">
    <property type="entry name" value="FMN-linked oxidoreductases"/>
    <property type="match status" value="1"/>
</dbReference>
<accession>A0A840C012</accession>
<dbReference type="PANTHER" id="PTHR10578:SF107">
    <property type="entry name" value="2-HYDROXYACID OXIDASE 1"/>
    <property type="match status" value="1"/>
</dbReference>
<dbReference type="EC" id="1.1.2.3" evidence="9"/>
<evidence type="ECO:0000256" key="4">
    <source>
        <dbReference type="ARBA" id="ARBA00023002"/>
    </source>
</evidence>
<dbReference type="Proteomes" id="UP000577362">
    <property type="component" value="Unassembled WGS sequence"/>
</dbReference>
<keyword evidence="10" id="KW-1185">Reference proteome</keyword>
<feature type="binding site" evidence="7">
    <location>
        <begin position="309"/>
        <end position="313"/>
    </location>
    <ligand>
        <name>FMN</name>
        <dbReference type="ChEBI" id="CHEBI:58210"/>
    </ligand>
</feature>
<dbReference type="PANTHER" id="PTHR10578">
    <property type="entry name" value="S -2-HYDROXY-ACID OXIDASE-RELATED"/>
    <property type="match status" value="1"/>
</dbReference>
<keyword evidence="2 7" id="KW-0285">Flavoprotein</keyword>
<dbReference type="GO" id="GO:0009060">
    <property type="term" value="P:aerobic respiration"/>
    <property type="evidence" value="ECO:0007669"/>
    <property type="project" value="TreeGrafter"/>
</dbReference>
<feature type="binding site" evidence="7">
    <location>
        <position position="167"/>
    </location>
    <ligand>
        <name>glyoxylate</name>
        <dbReference type="ChEBI" id="CHEBI:36655"/>
    </ligand>
</feature>
<feature type="binding site" evidence="7">
    <location>
        <position position="278"/>
    </location>
    <ligand>
        <name>glyoxylate</name>
        <dbReference type="ChEBI" id="CHEBI:36655"/>
    </ligand>
</feature>
<feature type="binding site" evidence="7">
    <location>
        <begin position="80"/>
        <end position="82"/>
    </location>
    <ligand>
        <name>FMN</name>
        <dbReference type="ChEBI" id="CHEBI:58210"/>
    </ligand>
</feature>
<organism evidence="9 10">
    <name type="scientific">Chelatococcus caeni</name>
    <dbReference type="NCBI Taxonomy" id="1348468"/>
    <lineage>
        <taxon>Bacteria</taxon>
        <taxon>Pseudomonadati</taxon>
        <taxon>Pseudomonadota</taxon>
        <taxon>Alphaproteobacteria</taxon>
        <taxon>Hyphomicrobiales</taxon>
        <taxon>Chelatococcaceae</taxon>
        <taxon>Chelatococcus</taxon>
    </lineage>
</organism>